<dbReference type="InterPro" id="IPR051675">
    <property type="entry name" value="Endo/Exo/Phosphatase_dom_1"/>
</dbReference>
<evidence type="ECO:0000256" key="1">
    <source>
        <dbReference type="SAM" id="Phobius"/>
    </source>
</evidence>
<keyword evidence="1" id="KW-1133">Transmembrane helix</keyword>
<feature type="transmembrane region" description="Helical" evidence="1">
    <location>
        <begin position="45"/>
        <end position="64"/>
    </location>
</feature>
<dbReference type="PANTHER" id="PTHR21180:SF32">
    <property type="entry name" value="ENDONUCLEASE_EXONUCLEASE_PHOSPHATASE FAMILY DOMAIN-CONTAINING PROTEIN 1"/>
    <property type="match status" value="1"/>
</dbReference>
<reference evidence="2" key="1">
    <citation type="journal article" date="2021" name="PeerJ">
        <title>Extensive microbial diversity within the chicken gut microbiome revealed by metagenomics and culture.</title>
        <authorList>
            <person name="Gilroy R."/>
            <person name="Ravi A."/>
            <person name="Getino M."/>
            <person name="Pursley I."/>
            <person name="Horton D.L."/>
            <person name="Alikhan N.F."/>
            <person name="Baker D."/>
            <person name="Gharbi K."/>
            <person name="Hall N."/>
            <person name="Watson M."/>
            <person name="Adriaenssens E.M."/>
            <person name="Foster-Nyarko E."/>
            <person name="Jarju S."/>
            <person name="Secka A."/>
            <person name="Antonio M."/>
            <person name="Oren A."/>
            <person name="Chaudhuri R.R."/>
            <person name="La Ragione R."/>
            <person name="Hildebrand F."/>
            <person name="Pallen M.J."/>
        </authorList>
    </citation>
    <scope>NUCLEOTIDE SEQUENCE</scope>
    <source>
        <strain evidence="2">CHK169-2315</strain>
    </source>
</reference>
<feature type="transmembrane region" description="Helical" evidence="1">
    <location>
        <begin position="70"/>
        <end position="93"/>
    </location>
</feature>
<proteinExistence type="predicted"/>
<dbReference type="SUPFAM" id="SSF47781">
    <property type="entry name" value="RuvA domain 2-like"/>
    <property type="match status" value="1"/>
</dbReference>
<dbReference type="Proteomes" id="UP000823937">
    <property type="component" value="Unassembled WGS sequence"/>
</dbReference>
<accession>A0A9D1PQ82</accession>
<gene>
    <name evidence="2" type="ORF">H9895_10735</name>
</gene>
<evidence type="ECO:0000313" key="3">
    <source>
        <dbReference type="Proteomes" id="UP000823937"/>
    </source>
</evidence>
<reference evidence="2" key="2">
    <citation type="submission" date="2021-04" db="EMBL/GenBank/DDBJ databases">
        <authorList>
            <person name="Gilroy R."/>
        </authorList>
    </citation>
    <scope>NUCLEOTIDE SEQUENCE</scope>
    <source>
        <strain evidence="2">CHK169-2315</strain>
    </source>
</reference>
<comment type="caution">
    <text evidence="2">The sequence shown here is derived from an EMBL/GenBank/DDBJ whole genome shotgun (WGS) entry which is preliminary data.</text>
</comment>
<name>A0A9D1PQ82_9BACI</name>
<dbReference type="Pfam" id="PF12836">
    <property type="entry name" value="HHH_3"/>
    <property type="match status" value="1"/>
</dbReference>
<sequence length="254" mass="29417">MEQQKKSIGWHILHSLWLIILFIPFGLLAPFAFFYIGYRAGQRKWIRTGAFYLILIYGSFILIGEFNNEIISDIAVFTNLFVWLYILIHGIAIRPQFIRLLIIQEEKRKLNYMMEHRGESAQMGNEGQEVKSIGSYSDGTIDFGNEPNKMEPSSNKRSNEPKEIKIININKANEEEIALLPYIPRFLAKKIIKKREEEGPFTSIKHLAAATNIKPHILMRSKPYIVFQDEDLIALDDKEVVNKKSNSKGRIVDF</sequence>
<feature type="transmembrane region" description="Helical" evidence="1">
    <location>
        <begin position="12"/>
        <end position="38"/>
    </location>
</feature>
<dbReference type="Gene3D" id="1.10.150.280">
    <property type="entry name" value="AF1531-like domain"/>
    <property type="match status" value="1"/>
</dbReference>
<keyword evidence="1" id="KW-0472">Membrane</keyword>
<keyword evidence="1" id="KW-0812">Transmembrane</keyword>
<evidence type="ECO:0000313" key="2">
    <source>
        <dbReference type="EMBL" id="HIV75544.1"/>
    </source>
</evidence>
<protein>
    <submittedName>
        <fullName evidence="2">Helix-hairpin-helix domain-containing protein</fullName>
    </submittedName>
</protein>
<dbReference type="PANTHER" id="PTHR21180">
    <property type="entry name" value="ENDONUCLEASE/EXONUCLEASE/PHOSPHATASE FAMILY DOMAIN-CONTAINING PROTEIN 1"/>
    <property type="match status" value="1"/>
</dbReference>
<dbReference type="EMBL" id="DXHX01000153">
    <property type="protein sequence ID" value="HIV75544.1"/>
    <property type="molecule type" value="Genomic_DNA"/>
</dbReference>
<dbReference type="InterPro" id="IPR010994">
    <property type="entry name" value="RuvA_2-like"/>
</dbReference>
<dbReference type="AlphaFoldDB" id="A0A9D1PQ82"/>
<organism evidence="2 3">
    <name type="scientific">Candidatus Pseudogracilibacillus intestinigallinarum</name>
    <dbReference type="NCBI Taxonomy" id="2838742"/>
    <lineage>
        <taxon>Bacteria</taxon>
        <taxon>Bacillati</taxon>
        <taxon>Bacillota</taxon>
        <taxon>Bacilli</taxon>
        <taxon>Bacillales</taxon>
        <taxon>Bacillaceae</taxon>
        <taxon>Pseudogracilibacillus</taxon>
    </lineage>
</organism>